<protein>
    <submittedName>
        <fullName evidence="5">GntR family transcriptional regulator</fullName>
    </submittedName>
</protein>
<dbReference type="InterPro" id="IPR036390">
    <property type="entry name" value="WH_DNA-bd_sf"/>
</dbReference>
<sequence>MTATSHEPAEPRHPYMRLAADLRRRILDGDLPEGGKLPNHRALAAEHGVAVATLQKALGQLQVEGYIRTSQRGTFIANAPRAGSSGYDRITRVLRTGSVLGEGESVIVTDATLTVPPLYVADLFDLDEGDQVVRRQWHTGRGHQRLMLAVTWYPAEFAAAVPDLLSTAPGKAPGLLPRIMETTGRRPVEGRDDMHARDADAREADFLGLKTGTPILAGAHRLWDREGIIEYGEWCLPYRHVIGYEYRFDAAPEGT</sequence>
<keyword evidence="2" id="KW-0238">DNA-binding</keyword>
<dbReference type="Gene3D" id="1.10.10.10">
    <property type="entry name" value="Winged helix-like DNA-binding domain superfamily/Winged helix DNA-binding domain"/>
    <property type="match status" value="1"/>
</dbReference>
<dbReference type="InterPro" id="IPR050679">
    <property type="entry name" value="Bact_HTH_transcr_reg"/>
</dbReference>
<accession>M3CEE6</accession>
<proteinExistence type="predicted"/>
<dbReference type="GO" id="GO:0003700">
    <property type="term" value="F:DNA-binding transcription factor activity"/>
    <property type="evidence" value="ECO:0007669"/>
    <property type="project" value="InterPro"/>
</dbReference>
<organism evidence="5 6">
    <name type="scientific">Streptomyces mobaraensis (strain ATCC 29032 / DSM 40847 / JCM 4168 / NBRC 13819 / NCIMB 11159 / IPCR 16-22)</name>
    <dbReference type="NCBI Taxonomy" id="1223523"/>
    <lineage>
        <taxon>Bacteria</taxon>
        <taxon>Bacillati</taxon>
        <taxon>Actinomycetota</taxon>
        <taxon>Actinomycetes</taxon>
        <taxon>Kitasatosporales</taxon>
        <taxon>Streptomycetaceae</taxon>
        <taxon>Streptomyces</taxon>
    </lineage>
</organism>
<keyword evidence="3" id="KW-0804">Transcription</keyword>
<feature type="domain" description="HTH gntR-type" evidence="4">
    <location>
        <begin position="12"/>
        <end position="79"/>
    </location>
</feature>
<dbReference type="PANTHER" id="PTHR44846:SF17">
    <property type="entry name" value="GNTR-FAMILY TRANSCRIPTIONAL REGULATOR"/>
    <property type="match status" value="1"/>
</dbReference>
<dbReference type="GO" id="GO:0045892">
    <property type="term" value="P:negative regulation of DNA-templated transcription"/>
    <property type="evidence" value="ECO:0007669"/>
    <property type="project" value="TreeGrafter"/>
</dbReference>
<evidence type="ECO:0000256" key="2">
    <source>
        <dbReference type="ARBA" id="ARBA00023125"/>
    </source>
</evidence>
<evidence type="ECO:0000256" key="1">
    <source>
        <dbReference type="ARBA" id="ARBA00023015"/>
    </source>
</evidence>
<dbReference type="Pfam" id="PF00392">
    <property type="entry name" value="GntR"/>
    <property type="match status" value="1"/>
</dbReference>
<dbReference type="STRING" id="1223523.H340_01019"/>
<evidence type="ECO:0000256" key="3">
    <source>
        <dbReference type="ARBA" id="ARBA00023163"/>
    </source>
</evidence>
<dbReference type="Gene3D" id="3.40.1410.10">
    <property type="entry name" value="Chorismate lyase-like"/>
    <property type="match status" value="1"/>
</dbReference>
<dbReference type="RefSeq" id="WP_004937945.1">
    <property type="nucleotide sequence ID" value="NZ_AORZ01000002.1"/>
</dbReference>
<dbReference type="InterPro" id="IPR028978">
    <property type="entry name" value="Chorismate_lyase_/UTRA_dom_sf"/>
</dbReference>
<keyword evidence="1" id="KW-0805">Transcription regulation</keyword>
<dbReference type="CDD" id="cd07377">
    <property type="entry name" value="WHTH_GntR"/>
    <property type="match status" value="1"/>
</dbReference>
<dbReference type="AlphaFoldDB" id="M3CEE6"/>
<dbReference type="EMBL" id="AORZ01000002">
    <property type="protein sequence ID" value="EMF02386.1"/>
    <property type="molecule type" value="Genomic_DNA"/>
</dbReference>
<dbReference type="InterPro" id="IPR000524">
    <property type="entry name" value="Tscrpt_reg_HTH_GntR"/>
</dbReference>
<dbReference type="GO" id="GO:0003677">
    <property type="term" value="F:DNA binding"/>
    <property type="evidence" value="ECO:0007669"/>
    <property type="project" value="UniProtKB-KW"/>
</dbReference>
<dbReference type="PATRIC" id="fig|1223523.3.peg.211"/>
<dbReference type="Proteomes" id="UP000011740">
    <property type="component" value="Unassembled WGS sequence"/>
</dbReference>
<dbReference type="Pfam" id="PF07702">
    <property type="entry name" value="UTRA"/>
    <property type="match status" value="1"/>
</dbReference>
<evidence type="ECO:0000313" key="6">
    <source>
        <dbReference type="Proteomes" id="UP000011740"/>
    </source>
</evidence>
<dbReference type="SUPFAM" id="SSF64288">
    <property type="entry name" value="Chorismate lyase-like"/>
    <property type="match status" value="1"/>
</dbReference>
<reference evidence="5 6" key="1">
    <citation type="journal article" date="2013" name="Genome Announc.">
        <title>Whole-Genome Shotgun Assembly and Analysis of the Genome of Streptomyces mobaraensis DSM 40847, a Strain for Industrial Production of Microbial Transglutaminase.</title>
        <authorList>
            <person name="Yang H."/>
            <person name="He T."/>
            <person name="Wu W."/>
            <person name="Zhu W."/>
            <person name="Lu B."/>
            <person name="Sun W."/>
        </authorList>
    </citation>
    <scope>NUCLEOTIDE SEQUENCE [LARGE SCALE GENOMIC DNA]</scope>
    <source>
        <strain evidence="5 6">DSM 40847</strain>
    </source>
</reference>
<dbReference type="SUPFAM" id="SSF46785">
    <property type="entry name" value="Winged helix' DNA-binding domain"/>
    <property type="match status" value="1"/>
</dbReference>
<dbReference type="SMART" id="SM00345">
    <property type="entry name" value="HTH_GNTR"/>
    <property type="match status" value="1"/>
</dbReference>
<evidence type="ECO:0000313" key="5">
    <source>
        <dbReference type="EMBL" id="EMF02386.1"/>
    </source>
</evidence>
<dbReference type="InterPro" id="IPR011663">
    <property type="entry name" value="UTRA"/>
</dbReference>
<dbReference type="PROSITE" id="PS50949">
    <property type="entry name" value="HTH_GNTR"/>
    <property type="match status" value="1"/>
</dbReference>
<comment type="caution">
    <text evidence="5">The sequence shown here is derived from an EMBL/GenBank/DDBJ whole genome shotgun (WGS) entry which is preliminary data.</text>
</comment>
<dbReference type="InterPro" id="IPR036388">
    <property type="entry name" value="WH-like_DNA-bd_sf"/>
</dbReference>
<evidence type="ECO:0000259" key="4">
    <source>
        <dbReference type="PROSITE" id="PS50949"/>
    </source>
</evidence>
<gene>
    <name evidence="5" type="ORF">H340_01019</name>
</gene>
<dbReference type="PANTHER" id="PTHR44846">
    <property type="entry name" value="MANNOSYL-D-GLYCERATE TRANSPORT/METABOLISM SYSTEM REPRESSOR MNGR-RELATED"/>
    <property type="match status" value="1"/>
</dbReference>
<dbReference type="eggNOG" id="COG2188">
    <property type="taxonomic scope" value="Bacteria"/>
</dbReference>
<name>M3CEE6_STRM1</name>